<dbReference type="AlphaFoldDB" id="A0A4Z2FLX1"/>
<proteinExistence type="predicted"/>
<reference evidence="1 2" key="1">
    <citation type="submission" date="2019-03" db="EMBL/GenBank/DDBJ databases">
        <title>First draft genome of Liparis tanakae, snailfish: a comprehensive survey of snailfish specific genes.</title>
        <authorList>
            <person name="Kim W."/>
            <person name="Song I."/>
            <person name="Jeong J.-H."/>
            <person name="Kim D."/>
            <person name="Kim S."/>
            <person name="Ryu S."/>
            <person name="Song J.Y."/>
            <person name="Lee S.K."/>
        </authorList>
    </citation>
    <scope>NUCLEOTIDE SEQUENCE [LARGE SCALE GENOMIC DNA]</scope>
    <source>
        <tissue evidence="1">Muscle</tissue>
    </source>
</reference>
<comment type="caution">
    <text evidence="1">The sequence shown here is derived from an EMBL/GenBank/DDBJ whole genome shotgun (WGS) entry which is preliminary data.</text>
</comment>
<gene>
    <name evidence="1" type="ORF">EYF80_047947</name>
</gene>
<organism evidence="1 2">
    <name type="scientific">Liparis tanakae</name>
    <name type="common">Tanaka's snailfish</name>
    <dbReference type="NCBI Taxonomy" id="230148"/>
    <lineage>
        <taxon>Eukaryota</taxon>
        <taxon>Metazoa</taxon>
        <taxon>Chordata</taxon>
        <taxon>Craniata</taxon>
        <taxon>Vertebrata</taxon>
        <taxon>Euteleostomi</taxon>
        <taxon>Actinopterygii</taxon>
        <taxon>Neopterygii</taxon>
        <taxon>Teleostei</taxon>
        <taxon>Neoteleostei</taxon>
        <taxon>Acanthomorphata</taxon>
        <taxon>Eupercaria</taxon>
        <taxon>Perciformes</taxon>
        <taxon>Cottioidei</taxon>
        <taxon>Cottales</taxon>
        <taxon>Liparidae</taxon>
        <taxon>Liparis</taxon>
    </lineage>
</organism>
<dbReference type="Proteomes" id="UP000314294">
    <property type="component" value="Unassembled WGS sequence"/>
</dbReference>
<keyword evidence="2" id="KW-1185">Reference proteome</keyword>
<protein>
    <submittedName>
        <fullName evidence="1">Uncharacterized protein</fullName>
    </submittedName>
</protein>
<dbReference type="EMBL" id="SRLO01001075">
    <property type="protein sequence ID" value="TNN41880.1"/>
    <property type="molecule type" value="Genomic_DNA"/>
</dbReference>
<name>A0A4Z2FLX1_9TELE</name>
<evidence type="ECO:0000313" key="1">
    <source>
        <dbReference type="EMBL" id="TNN41880.1"/>
    </source>
</evidence>
<evidence type="ECO:0000313" key="2">
    <source>
        <dbReference type="Proteomes" id="UP000314294"/>
    </source>
</evidence>
<accession>A0A4Z2FLX1</accession>
<sequence length="189" mass="20088">MQLYGRTGERPRHRLAEHGTAAEDIRCLPHHKAGQWDPGAGALCPHPGAAFTVGTTPPPGRTLAMRLSGGERGVEVQHIQLIQRGGAVLPGERHRARLKIRERLLLRPAGSGGTRKAVPAGHVVPRTGQRGLEMSRAAAGAVVYRVRSGPQFFRTNSCSFSTSSSALVLLLLPLTSAIIRGFNTSASIG</sequence>